<dbReference type="EMBL" id="LR796274">
    <property type="protein sequence ID" value="CAB4133665.1"/>
    <property type="molecule type" value="Genomic_DNA"/>
</dbReference>
<dbReference type="InterPro" id="IPR025154">
    <property type="entry name" value="Put_metallopeptidase_dom"/>
</dbReference>
<feature type="compositionally biased region" description="Acidic residues" evidence="1">
    <location>
        <begin position="175"/>
        <end position="184"/>
    </location>
</feature>
<protein>
    <submittedName>
        <fullName evidence="4">VWFA domain containing protein</fullName>
    </submittedName>
</protein>
<feature type="compositionally biased region" description="Basic and acidic residues" evidence="1">
    <location>
        <begin position="185"/>
        <end position="195"/>
    </location>
</feature>
<dbReference type="PANTHER" id="PTHR38730">
    <property type="entry name" value="SLL7028 PROTEIN"/>
    <property type="match status" value="1"/>
</dbReference>
<evidence type="ECO:0000313" key="4">
    <source>
        <dbReference type="EMBL" id="CAB4133665.1"/>
    </source>
</evidence>
<dbReference type="PANTHER" id="PTHR38730:SF1">
    <property type="entry name" value="SLL7028 PROTEIN"/>
    <property type="match status" value="1"/>
</dbReference>
<organism evidence="4">
    <name type="scientific">uncultured Caudovirales phage</name>
    <dbReference type="NCBI Taxonomy" id="2100421"/>
    <lineage>
        <taxon>Viruses</taxon>
        <taxon>Duplodnaviria</taxon>
        <taxon>Heunggongvirae</taxon>
        <taxon>Uroviricota</taxon>
        <taxon>Caudoviricetes</taxon>
        <taxon>Peduoviridae</taxon>
        <taxon>Maltschvirus</taxon>
        <taxon>Maltschvirus maltsch</taxon>
    </lineage>
</organism>
<dbReference type="InterPro" id="IPR018698">
    <property type="entry name" value="VWA-like_dom"/>
</dbReference>
<dbReference type="InterPro" id="IPR036465">
    <property type="entry name" value="vWFA_dom_sf"/>
</dbReference>
<dbReference type="Gene3D" id="3.40.50.410">
    <property type="entry name" value="von Willebrand factor, type A domain"/>
    <property type="match status" value="1"/>
</dbReference>
<reference evidence="4" key="1">
    <citation type="submission" date="2020-04" db="EMBL/GenBank/DDBJ databases">
        <authorList>
            <person name="Chiriac C."/>
            <person name="Salcher M."/>
            <person name="Ghai R."/>
            <person name="Kavagutti S V."/>
        </authorList>
    </citation>
    <scope>NUCLEOTIDE SEQUENCE</scope>
</reference>
<evidence type="ECO:0000259" key="3">
    <source>
        <dbReference type="Pfam" id="PF13203"/>
    </source>
</evidence>
<evidence type="ECO:0000256" key="1">
    <source>
        <dbReference type="SAM" id="MobiDB-lite"/>
    </source>
</evidence>
<dbReference type="SUPFAM" id="SSF53300">
    <property type="entry name" value="vWA-like"/>
    <property type="match status" value="1"/>
</dbReference>
<feature type="region of interest" description="Disordered" evidence="1">
    <location>
        <begin position="175"/>
        <end position="195"/>
    </location>
</feature>
<gene>
    <name evidence="4" type="ORF">UFOVP257_387</name>
</gene>
<accession>A0A6J5LHI5</accession>
<name>A0A6J5LHI5_9CAUD</name>
<feature type="domain" description="VWA-like" evidence="2">
    <location>
        <begin position="281"/>
        <end position="402"/>
    </location>
</feature>
<proteinExistence type="predicted"/>
<feature type="domain" description="Putative metallopeptidase" evidence="3">
    <location>
        <begin position="25"/>
        <end position="261"/>
    </location>
</feature>
<dbReference type="Pfam" id="PF13203">
    <property type="entry name" value="DUF2201_N"/>
    <property type="match status" value="1"/>
</dbReference>
<dbReference type="Pfam" id="PF09967">
    <property type="entry name" value="DUF2201"/>
    <property type="match status" value="1"/>
</dbReference>
<evidence type="ECO:0000259" key="2">
    <source>
        <dbReference type="Pfam" id="PF09967"/>
    </source>
</evidence>
<sequence>MTAATAERKKTGTITDPKIDAAAREKLTTARIGLLLKAPFFGTLATRMTLTNADEWCGTAATDGRKFYYNSEFVNNMPLKQLEFLVGHEVLHAVYDHMGRRGDRMPKMSNIAADYVVNGDLIDQRIGEKISVVPILYDQKYRGWSYEEVYDDLYKNADKINMQQLEQMLLDDHLEEDGEGDGEDGNGKPKLSKEEAQAIRDEIKGAVISAAQAAGAGNVPAGVKRLLKDLTEPAIDWRELINQQIQSVIKNDFTWARPSRRGWDMDAVMPGLKPGEMIDVCISLDQSGSISEEDSRIFLSEVKGIMEQFQEYKVTIWCFDTEIYNVQTYTSDNIDNIMDYEPMGGGGTDFMANWEFMKENGIEPKKFIMFTDGMPFGEWGEEQYCETCWIIKGNPDCEPPWGIWAHYEEAAKG</sequence>